<accession>A0A1Y2IWM2</accession>
<dbReference type="Proteomes" id="UP000193067">
    <property type="component" value="Unassembled WGS sequence"/>
</dbReference>
<sequence length="248" mass="28324">MPVASEHTSALVSRPPLAAPWEMLTNTRDRLRAELRYKIDMRLQELTGSPDARMRWTEDEYARLVVLRHEAKIKWPADVPFLNLSDIRGGVRPLEQLREHWNTGVLCLERATAEDLVKAARDPRTVHPNPDLISKRPAPAAGVVVESSALYPGTLAFLGVHPTSTQPAAVESILGKRSRDQRIDVKRPRVRPVTNPLNLPLRRRKRGVTSRRYVFEPESEIEDFSDAEERARKRARYLCTDDPIEEFL</sequence>
<dbReference type="AlphaFoldDB" id="A0A1Y2IWM2"/>
<protein>
    <submittedName>
        <fullName evidence="1">Uncharacterized protein</fullName>
    </submittedName>
</protein>
<dbReference type="OrthoDB" id="2753955at2759"/>
<gene>
    <name evidence="1" type="ORF">PYCCODRAFT_1465373</name>
</gene>
<dbReference type="STRING" id="1353009.A0A1Y2IWM2"/>
<dbReference type="EMBL" id="KZ084093">
    <property type="protein sequence ID" value="OSD05487.1"/>
    <property type="molecule type" value="Genomic_DNA"/>
</dbReference>
<keyword evidence="2" id="KW-1185">Reference proteome</keyword>
<evidence type="ECO:0000313" key="2">
    <source>
        <dbReference type="Proteomes" id="UP000193067"/>
    </source>
</evidence>
<proteinExistence type="predicted"/>
<reference evidence="1 2" key="1">
    <citation type="journal article" date="2015" name="Biotechnol. Biofuels">
        <title>Enhanced degradation of softwood versus hardwood by the white-rot fungus Pycnoporus coccineus.</title>
        <authorList>
            <person name="Couturier M."/>
            <person name="Navarro D."/>
            <person name="Chevret D."/>
            <person name="Henrissat B."/>
            <person name="Piumi F."/>
            <person name="Ruiz-Duenas F.J."/>
            <person name="Martinez A.T."/>
            <person name="Grigoriev I.V."/>
            <person name="Riley R."/>
            <person name="Lipzen A."/>
            <person name="Berrin J.G."/>
            <person name="Master E.R."/>
            <person name="Rosso M.N."/>
        </authorList>
    </citation>
    <scope>NUCLEOTIDE SEQUENCE [LARGE SCALE GENOMIC DNA]</scope>
    <source>
        <strain evidence="1 2">BRFM310</strain>
    </source>
</reference>
<name>A0A1Y2IWM2_TRAC3</name>
<evidence type="ECO:0000313" key="1">
    <source>
        <dbReference type="EMBL" id="OSD05487.1"/>
    </source>
</evidence>
<organism evidence="1 2">
    <name type="scientific">Trametes coccinea (strain BRFM310)</name>
    <name type="common">Pycnoporus coccineus</name>
    <dbReference type="NCBI Taxonomy" id="1353009"/>
    <lineage>
        <taxon>Eukaryota</taxon>
        <taxon>Fungi</taxon>
        <taxon>Dikarya</taxon>
        <taxon>Basidiomycota</taxon>
        <taxon>Agaricomycotina</taxon>
        <taxon>Agaricomycetes</taxon>
        <taxon>Polyporales</taxon>
        <taxon>Polyporaceae</taxon>
        <taxon>Trametes</taxon>
    </lineage>
</organism>